<accession>A0A8H6M134</accession>
<dbReference type="EMBL" id="JACGCI010000049">
    <property type="protein sequence ID" value="KAF6751578.1"/>
    <property type="molecule type" value="Genomic_DNA"/>
</dbReference>
<comment type="caution">
    <text evidence="1">The sequence shown here is derived from an EMBL/GenBank/DDBJ whole genome shotgun (WGS) entry which is preliminary data.</text>
</comment>
<protein>
    <submittedName>
        <fullName evidence="1">Uncharacterized protein</fullName>
    </submittedName>
</protein>
<reference evidence="1 2" key="1">
    <citation type="submission" date="2020-07" db="EMBL/GenBank/DDBJ databases">
        <title>Comparative genomics of pyrophilous fungi reveals a link between fire events and developmental genes.</title>
        <authorList>
            <consortium name="DOE Joint Genome Institute"/>
            <person name="Steindorff A.S."/>
            <person name="Carver A."/>
            <person name="Calhoun S."/>
            <person name="Stillman K."/>
            <person name="Liu H."/>
            <person name="Lipzen A."/>
            <person name="Pangilinan J."/>
            <person name="Labutti K."/>
            <person name="Bruns T.D."/>
            <person name="Grigoriev I.V."/>
        </authorList>
    </citation>
    <scope>NUCLEOTIDE SEQUENCE [LARGE SCALE GENOMIC DNA]</scope>
    <source>
        <strain evidence="1 2">CBS 144469</strain>
    </source>
</reference>
<dbReference type="Proteomes" id="UP000521943">
    <property type="component" value="Unassembled WGS sequence"/>
</dbReference>
<organism evidence="1 2">
    <name type="scientific">Ephemerocybe angulata</name>
    <dbReference type="NCBI Taxonomy" id="980116"/>
    <lineage>
        <taxon>Eukaryota</taxon>
        <taxon>Fungi</taxon>
        <taxon>Dikarya</taxon>
        <taxon>Basidiomycota</taxon>
        <taxon>Agaricomycotina</taxon>
        <taxon>Agaricomycetes</taxon>
        <taxon>Agaricomycetidae</taxon>
        <taxon>Agaricales</taxon>
        <taxon>Agaricineae</taxon>
        <taxon>Psathyrellaceae</taxon>
        <taxon>Ephemerocybe</taxon>
    </lineage>
</organism>
<keyword evidence="2" id="KW-1185">Reference proteome</keyword>
<gene>
    <name evidence="1" type="ORF">DFP72DRAFT_816308</name>
</gene>
<dbReference type="OrthoDB" id="3069195at2759"/>
<evidence type="ECO:0000313" key="1">
    <source>
        <dbReference type="EMBL" id="KAF6751578.1"/>
    </source>
</evidence>
<sequence length="120" mass="12966">STQSTGPSISFTGLAELFREIRRGSTPPPPATNAVAQLAGAIQQADPALLDSEPMDLESFCTKYKLSDMIQVKLSSIDVDGPYLLRLIGDKELRAEGDLTLGELAKVRYAEQRWIAQGGT</sequence>
<name>A0A8H6M134_9AGAR</name>
<proteinExistence type="predicted"/>
<feature type="non-terminal residue" evidence="1">
    <location>
        <position position="1"/>
    </location>
</feature>
<dbReference type="AlphaFoldDB" id="A0A8H6M134"/>
<evidence type="ECO:0000313" key="2">
    <source>
        <dbReference type="Proteomes" id="UP000521943"/>
    </source>
</evidence>